<dbReference type="InterPro" id="IPR000923">
    <property type="entry name" value="BlueCu_1"/>
</dbReference>
<evidence type="ECO:0000259" key="7">
    <source>
        <dbReference type="Pfam" id="PF00127"/>
    </source>
</evidence>
<dbReference type="CDD" id="cd13922">
    <property type="entry name" value="Azurin"/>
    <property type="match status" value="1"/>
</dbReference>
<dbReference type="GO" id="GO:0009055">
    <property type="term" value="F:electron transfer activity"/>
    <property type="evidence" value="ECO:0007669"/>
    <property type="project" value="InterPro"/>
</dbReference>
<dbReference type="InterPro" id="IPR008972">
    <property type="entry name" value="Cupredoxin"/>
</dbReference>
<reference evidence="8 9" key="1">
    <citation type="submission" date="2019-04" db="EMBL/GenBank/DDBJ databases">
        <title>Psychroflexus halotolerans sp. nov., isolated from a marine solar saltern.</title>
        <authorList>
            <person name="Feng X."/>
        </authorList>
    </citation>
    <scope>NUCLEOTIDE SEQUENCE [LARGE SCALE GENOMIC DNA]</scope>
    <source>
        <strain evidence="8 9">WDS2C27</strain>
    </source>
</reference>
<dbReference type="OrthoDB" id="9814063at2"/>
<evidence type="ECO:0000256" key="4">
    <source>
        <dbReference type="ARBA" id="ARBA00023008"/>
    </source>
</evidence>
<dbReference type="NCBIfam" id="TIGR02695">
    <property type="entry name" value="azurin"/>
    <property type="match status" value="1"/>
</dbReference>
<dbReference type="Pfam" id="PF00127">
    <property type="entry name" value="Copper-bind"/>
    <property type="match status" value="1"/>
</dbReference>
<feature type="chain" id="PRO_5020924020" evidence="6">
    <location>
        <begin position="22"/>
        <end position="170"/>
    </location>
</feature>
<name>A0A4U5TNR7_9FLAO</name>
<dbReference type="AlphaFoldDB" id="A0A4U5TNR7"/>
<evidence type="ECO:0000313" key="8">
    <source>
        <dbReference type="EMBL" id="TKS55660.1"/>
    </source>
</evidence>
<dbReference type="Proteomes" id="UP000306552">
    <property type="component" value="Unassembled WGS sequence"/>
</dbReference>
<evidence type="ECO:0000256" key="5">
    <source>
        <dbReference type="SAM" id="MobiDB-lite"/>
    </source>
</evidence>
<evidence type="ECO:0000313" key="9">
    <source>
        <dbReference type="Proteomes" id="UP000306552"/>
    </source>
</evidence>
<dbReference type="SUPFAM" id="SSF49503">
    <property type="entry name" value="Cupredoxins"/>
    <property type="match status" value="1"/>
</dbReference>
<accession>A0A4U5TNR7</accession>
<evidence type="ECO:0000256" key="1">
    <source>
        <dbReference type="ARBA" id="ARBA00022448"/>
    </source>
</evidence>
<feature type="compositionally biased region" description="Polar residues" evidence="5">
    <location>
        <begin position="32"/>
        <end position="41"/>
    </location>
</feature>
<dbReference type="RefSeq" id="WP_138932487.1">
    <property type="nucleotide sequence ID" value="NZ_SWMU01000004.1"/>
</dbReference>
<dbReference type="InterPro" id="IPR050845">
    <property type="entry name" value="Cu-binding_ET"/>
</dbReference>
<dbReference type="InterPro" id="IPR014068">
    <property type="entry name" value="Azurin"/>
</dbReference>
<dbReference type="Gene3D" id="2.60.40.420">
    <property type="entry name" value="Cupredoxins - blue copper proteins"/>
    <property type="match status" value="1"/>
</dbReference>
<evidence type="ECO:0000256" key="6">
    <source>
        <dbReference type="SAM" id="SignalP"/>
    </source>
</evidence>
<protein>
    <submittedName>
        <fullName evidence="8">Azurin</fullName>
    </submittedName>
</protein>
<dbReference type="PANTHER" id="PTHR38439:SF2">
    <property type="entry name" value="OUTER MEMBRANE PROTEIN H.8"/>
    <property type="match status" value="1"/>
</dbReference>
<keyword evidence="2" id="KW-0479">Metal-binding</keyword>
<keyword evidence="6" id="KW-0732">Signal</keyword>
<evidence type="ECO:0000256" key="3">
    <source>
        <dbReference type="ARBA" id="ARBA00022982"/>
    </source>
</evidence>
<dbReference type="PANTHER" id="PTHR38439">
    <property type="entry name" value="AURACYANIN-B"/>
    <property type="match status" value="1"/>
</dbReference>
<feature type="region of interest" description="Disordered" evidence="5">
    <location>
        <begin position="26"/>
        <end position="45"/>
    </location>
</feature>
<organism evidence="8 9">
    <name type="scientific">Mesohalobacter halotolerans</name>
    <dbReference type="NCBI Taxonomy" id="1883405"/>
    <lineage>
        <taxon>Bacteria</taxon>
        <taxon>Pseudomonadati</taxon>
        <taxon>Bacteroidota</taxon>
        <taxon>Flavobacteriia</taxon>
        <taxon>Flavobacteriales</taxon>
        <taxon>Flavobacteriaceae</taxon>
        <taxon>Mesohalobacter</taxon>
    </lineage>
</organism>
<keyword evidence="1" id="KW-0813">Transport</keyword>
<dbReference type="GO" id="GO:0005507">
    <property type="term" value="F:copper ion binding"/>
    <property type="evidence" value="ECO:0007669"/>
    <property type="project" value="InterPro"/>
</dbReference>
<gene>
    <name evidence="8" type="primary">azu</name>
    <name evidence="8" type="ORF">FCN74_10125</name>
</gene>
<feature type="domain" description="Blue (type 1) copper" evidence="7">
    <location>
        <begin position="56"/>
        <end position="170"/>
    </location>
</feature>
<dbReference type="PROSITE" id="PS51257">
    <property type="entry name" value="PROKAR_LIPOPROTEIN"/>
    <property type="match status" value="1"/>
</dbReference>
<keyword evidence="9" id="KW-1185">Reference proteome</keyword>
<dbReference type="InterPro" id="IPR028871">
    <property type="entry name" value="BlueCu_1_BS"/>
</dbReference>
<evidence type="ECO:0000256" key="2">
    <source>
        <dbReference type="ARBA" id="ARBA00022723"/>
    </source>
</evidence>
<feature type="signal peptide" evidence="6">
    <location>
        <begin position="1"/>
        <end position="21"/>
    </location>
</feature>
<sequence>MKLSNISFLLLLLIVTSCGNSTDDKKEEKQSIKINQPTSEQQEAEDGVTEILLTGNDQMRFNLKQIKVKAGDKVKLTLKHIGELDVNVMGHNFVLLEPETNINDFASRAVAAKDNDYIPENTENVIVHTKMIGGGEQTSITFDAPKKGVYDFICSFPGHVALMQGKFIVE</sequence>
<dbReference type="EMBL" id="SWMU01000004">
    <property type="protein sequence ID" value="TKS55660.1"/>
    <property type="molecule type" value="Genomic_DNA"/>
</dbReference>
<keyword evidence="3" id="KW-0249">Electron transport</keyword>
<keyword evidence="4" id="KW-0186">Copper</keyword>
<proteinExistence type="predicted"/>
<dbReference type="PROSITE" id="PS00196">
    <property type="entry name" value="COPPER_BLUE"/>
    <property type="match status" value="1"/>
</dbReference>
<comment type="caution">
    <text evidence="8">The sequence shown here is derived from an EMBL/GenBank/DDBJ whole genome shotgun (WGS) entry which is preliminary data.</text>
</comment>